<comment type="caution">
    <text evidence="2">The sequence shown here is derived from an EMBL/GenBank/DDBJ whole genome shotgun (WGS) entry which is preliminary data.</text>
</comment>
<dbReference type="InterPro" id="IPR001753">
    <property type="entry name" value="Enoyl-CoA_hydra/iso"/>
</dbReference>
<reference evidence="2 3" key="1">
    <citation type="submission" date="2017-11" db="EMBL/GenBank/DDBJ databases">
        <title>Draft genome sequence of Mitsuaria sp. HWN-4.</title>
        <authorList>
            <person name="Gundlapally S.R."/>
        </authorList>
    </citation>
    <scope>NUCLEOTIDE SEQUENCE [LARGE SCALE GENOMIC DNA]</scope>
    <source>
        <strain evidence="2 3">HWN-4</strain>
    </source>
</reference>
<dbReference type="Gene3D" id="3.90.226.10">
    <property type="entry name" value="2-enoyl-CoA Hydratase, Chain A, domain 1"/>
    <property type="match status" value="1"/>
</dbReference>
<keyword evidence="3" id="KW-1185">Reference proteome</keyword>
<dbReference type="AlphaFoldDB" id="A0A2G9C4Z7"/>
<organism evidence="2 3">
    <name type="scientific">Roseateles chitinivorans</name>
    <dbReference type="NCBI Taxonomy" id="2917965"/>
    <lineage>
        <taxon>Bacteria</taxon>
        <taxon>Pseudomonadati</taxon>
        <taxon>Pseudomonadota</taxon>
        <taxon>Betaproteobacteria</taxon>
        <taxon>Burkholderiales</taxon>
        <taxon>Sphaerotilaceae</taxon>
        <taxon>Roseateles</taxon>
    </lineage>
</organism>
<sequence>MECLTLTEDAGVGHLVLNRPDAMNTMSPQLWRELEAVLDQLHRSPTLRALVISSTGRHFSAGMSLDVFQNGGIQLDDRSAEGRAAIVDLLADMQQAFNRLDDLRVPTIAAIQGGCIGGAVDLVAACDIRYAEAGAFFCIQEINIGMAADLGTLQRLPKLIPLGVVKEMAYTGRRLPAARALAVGLVNDVLPTPAECIEAALQCAREIAQKPPVAVWGSKQAIHYARDHGVKDSLQQMGWLQAAIWQNRNLMEAFAATQTKRPAAFPDLAALKFFREG</sequence>
<dbReference type="OrthoDB" id="4608673at2"/>
<gene>
    <name evidence="2" type="ORF">CS062_19495</name>
</gene>
<dbReference type="PANTHER" id="PTHR43149">
    <property type="entry name" value="ENOYL-COA HYDRATASE"/>
    <property type="match status" value="1"/>
</dbReference>
<dbReference type="Gene3D" id="1.10.12.10">
    <property type="entry name" value="Lyase 2-enoyl-coa Hydratase, Chain A, domain 2"/>
    <property type="match status" value="1"/>
</dbReference>
<dbReference type="SUPFAM" id="SSF52096">
    <property type="entry name" value="ClpP/crotonase"/>
    <property type="match status" value="1"/>
</dbReference>
<proteinExistence type="inferred from homology"/>
<dbReference type="InterPro" id="IPR014748">
    <property type="entry name" value="Enoyl-CoA_hydra_C"/>
</dbReference>
<dbReference type="GO" id="GO:0016853">
    <property type="term" value="F:isomerase activity"/>
    <property type="evidence" value="ECO:0007669"/>
    <property type="project" value="InterPro"/>
</dbReference>
<dbReference type="Proteomes" id="UP000231501">
    <property type="component" value="Unassembled WGS sequence"/>
</dbReference>
<dbReference type="InterPro" id="IPR029045">
    <property type="entry name" value="ClpP/crotonase-like_dom_sf"/>
</dbReference>
<evidence type="ECO:0000256" key="1">
    <source>
        <dbReference type="ARBA" id="ARBA00005254"/>
    </source>
</evidence>
<dbReference type="Pfam" id="PF00378">
    <property type="entry name" value="ECH_1"/>
    <property type="match status" value="1"/>
</dbReference>
<dbReference type="GO" id="GO:0006635">
    <property type="term" value="P:fatty acid beta-oxidation"/>
    <property type="evidence" value="ECO:0007669"/>
    <property type="project" value="UniProtKB-UniPathway"/>
</dbReference>
<accession>A0A2G9C4Z7</accession>
<dbReference type="RefSeq" id="WP_099863240.1">
    <property type="nucleotide sequence ID" value="NZ_PEOG01000062.1"/>
</dbReference>
<evidence type="ECO:0000313" key="2">
    <source>
        <dbReference type="EMBL" id="PIM51506.1"/>
    </source>
</evidence>
<dbReference type="UniPathway" id="UPA00659"/>
<comment type="similarity">
    <text evidence="1">Belongs to the enoyl-CoA hydratase/isomerase family.</text>
</comment>
<dbReference type="EMBL" id="PEOG01000062">
    <property type="protein sequence ID" value="PIM51506.1"/>
    <property type="molecule type" value="Genomic_DNA"/>
</dbReference>
<protein>
    <submittedName>
        <fullName evidence="2">Enoyl-CoA hydratase</fullName>
    </submittedName>
</protein>
<name>A0A2G9C4Z7_9BURK</name>
<dbReference type="InterPro" id="IPR045002">
    <property type="entry name" value="Ech1-like"/>
</dbReference>
<dbReference type="CDD" id="cd06558">
    <property type="entry name" value="crotonase-like"/>
    <property type="match status" value="1"/>
</dbReference>
<evidence type="ECO:0000313" key="3">
    <source>
        <dbReference type="Proteomes" id="UP000231501"/>
    </source>
</evidence>